<proteinExistence type="inferred from homology"/>
<dbReference type="InterPro" id="IPR002711">
    <property type="entry name" value="HNH"/>
</dbReference>
<comment type="similarity">
    <text evidence="3">Belongs to the HNH nuclease family.</text>
</comment>
<accession>A0A144MZ67</accession>
<dbReference type="Proteomes" id="UP000076008">
    <property type="component" value="Unassembled WGS sequence"/>
</dbReference>
<dbReference type="PANTHER" id="PTHR41286:SF1">
    <property type="entry name" value="HNH NUCLEASE YAJD-RELATED"/>
    <property type="match status" value="1"/>
</dbReference>
<feature type="domain" description="HNH nuclease" evidence="5">
    <location>
        <begin position="53"/>
        <end position="107"/>
    </location>
</feature>
<evidence type="ECO:0000256" key="4">
    <source>
        <dbReference type="ARBA" id="ARBA00040194"/>
    </source>
</evidence>
<dbReference type="GO" id="GO:0003676">
    <property type="term" value="F:nucleic acid binding"/>
    <property type="evidence" value="ECO:0007669"/>
    <property type="project" value="InterPro"/>
</dbReference>
<reference evidence="6 7" key="1">
    <citation type="submission" date="2016-03" db="EMBL/GenBank/DDBJ databases">
        <authorList>
            <consortium name="Pathogen Informatics"/>
        </authorList>
    </citation>
    <scope>NUCLEOTIDE SEQUENCE [LARGE SCALE GENOMIC DNA]</scope>
    <source>
        <strain evidence="7">e1252</strain>
    </source>
</reference>
<evidence type="ECO:0000313" key="7">
    <source>
        <dbReference type="Proteomes" id="UP000076008"/>
    </source>
</evidence>
<keyword evidence="1" id="KW-0540">Nuclease</keyword>
<evidence type="ECO:0000256" key="2">
    <source>
        <dbReference type="ARBA" id="ARBA00022801"/>
    </source>
</evidence>
<dbReference type="SMART" id="SM00507">
    <property type="entry name" value="HNHc"/>
    <property type="match status" value="1"/>
</dbReference>
<keyword evidence="2" id="KW-0378">Hydrolase</keyword>
<dbReference type="EMBL" id="FJXR01000017">
    <property type="protein sequence ID" value="CZV65922.1"/>
    <property type="molecule type" value="Genomic_DNA"/>
</dbReference>
<dbReference type="Pfam" id="PF01844">
    <property type="entry name" value="HNH"/>
    <property type="match status" value="1"/>
</dbReference>
<dbReference type="RefSeq" id="WP_074147295.1">
    <property type="nucleotide sequence ID" value="NZ_FJXR01000017.1"/>
</dbReference>
<dbReference type="GO" id="GO:0004519">
    <property type="term" value="F:endonuclease activity"/>
    <property type="evidence" value="ECO:0007669"/>
    <property type="project" value="UniProtKB-KW"/>
</dbReference>
<keyword evidence="6" id="KW-0255">Endonuclease</keyword>
<protein>
    <recommendedName>
        <fullName evidence="4">Putative HNH nuclease YajD</fullName>
    </recommendedName>
</protein>
<dbReference type="AlphaFoldDB" id="A0A144MZ67"/>
<organism evidence="6 7">
    <name type="scientific">Enterobacter cloacae</name>
    <dbReference type="NCBI Taxonomy" id="550"/>
    <lineage>
        <taxon>Bacteria</taxon>
        <taxon>Pseudomonadati</taxon>
        <taxon>Pseudomonadota</taxon>
        <taxon>Gammaproteobacteria</taxon>
        <taxon>Enterobacterales</taxon>
        <taxon>Enterobacteriaceae</taxon>
        <taxon>Enterobacter</taxon>
        <taxon>Enterobacter cloacae complex</taxon>
    </lineage>
</organism>
<dbReference type="GO" id="GO:0008270">
    <property type="term" value="F:zinc ion binding"/>
    <property type="evidence" value="ECO:0007669"/>
    <property type="project" value="InterPro"/>
</dbReference>
<name>A0A144MZ67_ENTCL</name>
<dbReference type="Gene3D" id="1.10.30.50">
    <property type="match status" value="1"/>
</dbReference>
<dbReference type="CDD" id="cd00085">
    <property type="entry name" value="HNHc"/>
    <property type="match status" value="1"/>
</dbReference>
<dbReference type="PANTHER" id="PTHR41286">
    <property type="entry name" value="HNH NUCLEASE YAJD-RELATED"/>
    <property type="match status" value="1"/>
</dbReference>
<evidence type="ECO:0000256" key="1">
    <source>
        <dbReference type="ARBA" id="ARBA00022722"/>
    </source>
</evidence>
<evidence type="ECO:0000313" key="6">
    <source>
        <dbReference type="EMBL" id="CZV65922.1"/>
    </source>
</evidence>
<dbReference type="GO" id="GO:0005829">
    <property type="term" value="C:cytosol"/>
    <property type="evidence" value="ECO:0007669"/>
    <property type="project" value="TreeGrafter"/>
</dbReference>
<evidence type="ECO:0000259" key="5">
    <source>
        <dbReference type="SMART" id="SM00507"/>
    </source>
</evidence>
<dbReference type="GO" id="GO:0016787">
    <property type="term" value="F:hydrolase activity"/>
    <property type="evidence" value="ECO:0007669"/>
    <property type="project" value="UniProtKB-KW"/>
</dbReference>
<gene>
    <name evidence="6" type="ORF">SAMEA2273318_02919</name>
</gene>
<evidence type="ECO:0000256" key="3">
    <source>
        <dbReference type="ARBA" id="ARBA00038412"/>
    </source>
</evidence>
<sequence>MPPRTPKACRKRGCRQTTTDRSGYCDEHRGEGWRQYKPGVSRHQRGYGAAWDKTRLRILKRDKGLCQECLRRSAITEATSVDHRLPLAHGGSDSDDNLESLCTPCHRAKTARERLSGGRGGG</sequence>
<dbReference type="InterPro" id="IPR003615">
    <property type="entry name" value="HNH_nuc"/>
</dbReference>